<dbReference type="InterPro" id="IPR011257">
    <property type="entry name" value="DNA_glycosylase"/>
</dbReference>
<dbReference type="InterPro" id="IPR052891">
    <property type="entry name" value="DNA-3mA_glycosylase"/>
</dbReference>
<dbReference type="PATRIC" id="fig|1365251.3.peg.4189"/>
<dbReference type="RefSeq" id="WP_063363413.1">
    <property type="nucleotide sequence ID" value="NZ_AUXZ01000104.1"/>
</dbReference>
<keyword evidence="1" id="KW-0479">Metal-binding</keyword>
<name>A0A167C2H0_9GAMM</name>
<dbReference type="PANTHER" id="PTHR30037">
    <property type="entry name" value="DNA-3-METHYLADENINE GLYCOSYLASE 1"/>
    <property type="match status" value="1"/>
</dbReference>
<evidence type="ECO:0000313" key="2">
    <source>
        <dbReference type="EMBL" id="KZN47164.1"/>
    </source>
</evidence>
<feature type="binding site" evidence="1">
    <location>
        <position position="177"/>
    </location>
    <ligand>
        <name>Zn(2+)</name>
        <dbReference type="ChEBI" id="CHEBI:29105"/>
    </ligand>
</feature>
<dbReference type="GO" id="GO:0006284">
    <property type="term" value="P:base-excision repair"/>
    <property type="evidence" value="ECO:0007669"/>
    <property type="project" value="InterPro"/>
</dbReference>
<dbReference type="PANTHER" id="PTHR30037:SF4">
    <property type="entry name" value="DNA-3-METHYLADENINE GLYCOSYLASE I"/>
    <property type="match status" value="1"/>
</dbReference>
<feature type="binding site" evidence="1">
    <location>
        <position position="181"/>
    </location>
    <ligand>
        <name>Zn(2+)</name>
        <dbReference type="ChEBI" id="CHEBI:29105"/>
    </ligand>
</feature>
<dbReference type="InterPro" id="IPR005019">
    <property type="entry name" value="Adenine_glyco"/>
</dbReference>
<dbReference type="EMBL" id="AUXZ01000104">
    <property type="protein sequence ID" value="KZN47164.1"/>
    <property type="molecule type" value="Genomic_DNA"/>
</dbReference>
<evidence type="ECO:0008006" key="4">
    <source>
        <dbReference type="Google" id="ProtNLM"/>
    </source>
</evidence>
<accession>A0A167C2H0</accession>
<reference evidence="2 3" key="1">
    <citation type="submission" date="2013-07" db="EMBL/GenBank/DDBJ databases">
        <title>Comparative Genomic and Metabolomic Analysis of Twelve Strains of Pseudoalteromonas luteoviolacea.</title>
        <authorList>
            <person name="Vynne N.G."/>
            <person name="Mansson M."/>
            <person name="Gram L."/>
        </authorList>
    </citation>
    <scope>NUCLEOTIDE SEQUENCE [LARGE SCALE GENOMIC DNA]</scope>
    <source>
        <strain evidence="2 3">H33</strain>
    </source>
</reference>
<dbReference type="Proteomes" id="UP000076503">
    <property type="component" value="Unassembled WGS sequence"/>
</dbReference>
<feature type="binding site" evidence="1">
    <location>
        <position position="5"/>
    </location>
    <ligand>
        <name>Zn(2+)</name>
        <dbReference type="ChEBI" id="CHEBI:29105"/>
    </ligand>
</feature>
<evidence type="ECO:0000313" key="3">
    <source>
        <dbReference type="Proteomes" id="UP000076503"/>
    </source>
</evidence>
<comment type="caution">
    <text evidence="2">The sequence shown here is derived from an EMBL/GenBank/DDBJ whole genome shotgun (WGS) entry which is preliminary data.</text>
</comment>
<protein>
    <recommendedName>
        <fullName evidence="4">DNA-3-methyladenine glycosylase</fullName>
    </recommendedName>
</protein>
<dbReference type="Pfam" id="PF03352">
    <property type="entry name" value="Adenine_glyco"/>
    <property type="match status" value="1"/>
</dbReference>
<feature type="binding site" evidence="1">
    <location>
        <position position="19"/>
    </location>
    <ligand>
        <name>Zn(2+)</name>
        <dbReference type="ChEBI" id="CHEBI:29105"/>
    </ligand>
</feature>
<dbReference type="SUPFAM" id="SSF48150">
    <property type="entry name" value="DNA-glycosylase"/>
    <property type="match status" value="1"/>
</dbReference>
<dbReference type="AlphaFoldDB" id="A0A167C2H0"/>
<sequence length="202" mass="23534">MCKRCLWLDESKPDYVTYHDQEWGVPIWDDRKLFEFITLESAQAGLSWYTILKKRENYRAAFKEFDVQKVASMSDQDVDILMDNKGIVRNKAKILATINNAQRFIEVQSAFGSFAKYQWAFVDFTPIINDIKSKDDYPTTSEISEKFAKDLKKRGFKFLGPTTVYAHMQACGMVNDHDNDCHRKQPLISLIETLDLAKQLRK</sequence>
<keyword evidence="1" id="KW-0862">Zinc</keyword>
<gene>
    <name evidence="2" type="ORF">N476_23585</name>
</gene>
<proteinExistence type="predicted"/>
<dbReference type="Gene3D" id="1.10.340.30">
    <property type="entry name" value="Hypothetical protein, domain 2"/>
    <property type="match status" value="1"/>
</dbReference>
<dbReference type="GO" id="GO:0008725">
    <property type="term" value="F:DNA-3-methyladenine glycosylase activity"/>
    <property type="evidence" value="ECO:0007669"/>
    <property type="project" value="InterPro"/>
</dbReference>
<dbReference type="OrthoDB" id="9807664at2"/>
<organism evidence="2 3">
    <name type="scientific">Pseudoalteromonas luteoviolacea H33</name>
    <dbReference type="NCBI Taxonomy" id="1365251"/>
    <lineage>
        <taxon>Bacteria</taxon>
        <taxon>Pseudomonadati</taxon>
        <taxon>Pseudomonadota</taxon>
        <taxon>Gammaproteobacteria</taxon>
        <taxon>Alteromonadales</taxon>
        <taxon>Pseudoalteromonadaceae</taxon>
        <taxon>Pseudoalteromonas</taxon>
    </lineage>
</organism>
<evidence type="ECO:0000256" key="1">
    <source>
        <dbReference type="PIRSR" id="PIRSR605019-1"/>
    </source>
</evidence>
<dbReference type="GO" id="GO:0046872">
    <property type="term" value="F:metal ion binding"/>
    <property type="evidence" value="ECO:0007669"/>
    <property type="project" value="UniProtKB-KW"/>
</dbReference>